<protein>
    <submittedName>
        <fullName evidence="2">Uncharacterized protein</fullName>
    </submittedName>
</protein>
<reference evidence="2" key="1">
    <citation type="journal article" date="2019" name="Sci. Rep.">
        <title>Draft genome of Tanacetum cinerariifolium, the natural source of mosquito coil.</title>
        <authorList>
            <person name="Yamashiro T."/>
            <person name="Shiraishi A."/>
            <person name="Satake H."/>
            <person name="Nakayama K."/>
        </authorList>
    </citation>
    <scope>NUCLEOTIDE SEQUENCE</scope>
</reference>
<feature type="region of interest" description="Disordered" evidence="1">
    <location>
        <begin position="124"/>
        <end position="149"/>
    </location>
</feature>
<feature type="region of interest" description="Disordered" evidence="1">
    <location>
        <begin position="322"/>
        <end position="345"/>
    </location>
</feature>
<dbReference type="EMBL" id="BKCJ010006736">
    <property type="protein sequence ID" value="GEU73678.1"/>
    <property type="molecule type" value="Genomic_DNA"/>
</dbReference>
<evidence type="ECO:0000256" key="1">
    <source>
        <dbReference type="SAM" id="MobiDB-lite"/>
    </source>
</evidence>
<proteinExistence type="predicted"/>
<feature type="non-terminal residue" evidence="2">
    <location>
        <position position="1"/>
    </location>
</feature>
<gene>
    <name evidence="2" type="ORF">Tci_045656</name>
</gene>
<evidence type="ECO:0000313" key="2">
    <source>
        <dbReference type="EMBL" id="GEU73678.1"/>
    </source>
</evidence>
<name>A0A6L2MI93_TANCI</name>
<sequence length="500" mass="55689">DIRDFAAYKEYYAIALGAAPPKTKASVRKTQSSSVTIITPPTAVDTRLSTSTKGKQPAKSSKAKGLYVLFEVAMTDAEQMKLATKRSLQQTRISQASRSGTDEGTGILPGVLDVPTDVLSIHDEEAKDEESFDPIVQTPKNSDDKGNDDASLGMNVGGIDSLFESTPRVDVQASTTVAPLTLTTPTLPPLTIPTISQAPQAPTPPTTAPSTFLQDLLNFGSLFRFDHRLKTLEANFSEIVQTSQFAGAVSSIPRIVERYMDQQMNEAIKILIEKMESNKSIHRSDEQRKLYKALVDAYECEKIILDTYGVTVTLKIRHDDANKDEEPSAGSNRGSKRRREGKEGANVDYSRFGRALTSRVRGSCPTYELMKGSYKSLVELKFFLEEVYKATTDQLDWNNPEGHHYPHNLLKPLPLIPDSRGRRIIPFDHFINNDLEYLRGGTSSLQGKRTNLTVEERFAFNVSLRMFTRSIVIQRRVEDLQLPKEAQPHKAGYVPFRSQA</sequence>
<accession>A0A6L2MI93</accession>
<organism evidence="2">
    <name type="scientific">Tanacetum cinerariifolium</name>
    <name type="common">Dalmatian daisy</name>
    <name type="synonym">Chrysanthemum cinerariifolium</name>
    <dbReference type="NCBI Taxonomy" id="118510"/>
    <lineage>
        <taxon>Eukaryota</taxon>
        <taxon>Viridiplantae</taxon>
        <taxon>Streptophyta</taxon>
        <taxon>Embryophyta</taxon>
        <taxon>Tracheophyta</taxon>
        <taxon>Spermatophyta</taxon>
        <taxon>Magnoliopsida</taxon>
        <taxon>eudicotyledons</taxon>
        <taxon>Gunneridae</taxon>
        <taxon>Pentapetalae</taxon>
        <taxon>asterids</taxon>
        <taxon>campanulids</taxon>
        <taxon>Asterales</taxon>
        <taxon>Asteraceae</taxon>
        <taxon>Asteroideae</taxon>
        <taxon>Anthemideae</taxon>
        <taxon>Anthemidinae</taxon>
        <taxon>Tanacetum</taxon>
    </lineage>
</organism>
<dbReference type="AlphaFoldDB" id="A0A6L2MI93"/>
<comment type="caution">
    <text evidence="2">The sequence shown here is derived from an EMBL/GenBank/DDBJ whole genome shotgun (WGS) entry which is preliminary data.</text>
</comment>